<dbReference type="InterPro" id="IPR016191">
    <property type="entry name" value="Ribonuclease/ribotoxin"/>
</dbReference>
<evidence type="ECO:0000313" key="7">
    <source>
        <dbReference type="Proteomes" id="UP000193498"/>
    </source>
</evidence>
<evidence type="ECO:0000256" key="4">
    <source>
        <dbReference type="ARBA" id="ARBA00023157"/>
    </source>
</evidence>
<dbReference type="PANTHER" id="PTHR42104">
    <property type="entry name" value="EXTRACELLULAR GUANYL-SPECIFIC RIBONUCLEASE RNTA (AFU_ORTHOLOGUE AFUA_4G03230)"/>
    <property type="match status" value="1"/>
</dbReference>
<dbReference type="AlphaFoldDB" id="A0A1Y1Y259"/>
<dbReference type="InParanoid" id="A0A1Y1Y259"/>
<evidence type="ECO:0000256" key="1">
    <source>
        <dbReference type="ARBA" id="ARBA00022722"/>
    </source>
</evidence>
<keyword evidence="2" id="KW-0255">Endonuclease</keyword>
<keyword evidence="1" id="KW-0540">Nuclease</keyword>
<keyword evidence="5" id="KW-0456">Lyase</keyword>
<dbReference type="Pfam" id="PF00545">
    <property type="entry name" value="Ribonuclease"/>
    <property type="match status" value="1"/>
</dbReference>
<dbReference type="GO" id="GO:0004521">
    <property type="term" value="F:RNA endonuclease activity"/>
    <property type="evidence" value="ECO:0007669"/>
    <property type="project" value="InterPro"/>
</dbReference>
<dbReference type="GO" id="GO:0016787">
    <property type="term" value="F:hydrolase activity"/>
    <property type="evidence" value="ECO:0007669"/>
    <property type="project" value="UniProtKB-KW"/>
</dbReference>
<evidence type="ECO:0000256" key="2">
    <source>
        <dbReference type="ARBA" id="ARBA00022759"/>
    </source>
</evidence>
<organism evidence="6 7">
    <name type="scientific">Basidiobolus meristosporus CBS 931.73</name>
    <dbReference type="NCBI Taxonomy" id="1314790"/>
    <lineage>
        <taxon>Eukaryota</taxon>
        <taxon>Fungi</taxon>
        <taxon>Fungi incertae sedis</taxon>
        <taxon>Zoopagomycota</taxon>
        <taxon>Entomophthoromycotina</taxon>
        <taxon>Basidiobolomycetes</taxon>
        <taxon>Basidiobolales</taxon>
        <taxon>Basidiobolaceae</taxon>
        <taxon>Basidiobolus</taxon>
    </lineage>
</organism>
<evidence type="ECO:0000256" key="5">
    <source>
        <dbReference type="ARBA" id="ARBA00023239"/>
    </source>
</evidence>
<dbReference type="InterPro" id="IPR000026">
    <property type="entry name" value="N1-like"/>
</dbReference>
<dbReference type="EMBL" id="MCFE01000304">
    <property type="protein sequence ID" value="ORX91816.1"/>
    <property type="molecule type" value="Genomic_DNA"/>
</dbReference>
<evidence type="ECO:0000313" key="6">
    <source>
        <dbReference type="EMBL" id="ORX91816.1"/>
    </source>
</evidence>
<dbReference type="GO" id="GO:0003723">
    <property type="term" value="F:RNA binding"/>
    <property type="evidence" value="ECO:0007669"/>
    <property type="project" value="InterPro"/>
</dbReference>
<dbReference type="Gene3D" id="3.10.450.30">
    <property type="entry name" value="Microbial ribonucleases"/>
    <property type="match status" value="1"/>
</dbReference>
<keyword evidence="4" id="KW-1015">Disulfide bond</keyword>
<reference evidence="6 7" key="1">
    <citation type="submission" date="2016-07" db="EMBL/GenBank/DDBJ databases">
        <title>Pervasive Adenine N6-methylation of Active Genes in Fungi.</title>
        <authorList>
            <consortium name="DOE Joint Genome Institute"/>
            <person name="Mondo S.J."/>
            <person name="Dannebaum R.O."/>
            <person name="Kuo R.C."/>
            <person name="Labutti K."/>
            <person name="Haridas S."/>
            <person name="Kuo A."/>
            <person name="Salamov A."/>
            <person name="Ahrendt S.R."/>
            <person name="Lipzen A."/>
            <person name="Sullivan W."/>
            <person name="Andreopoulos W.B."/>
            <person name="Clum A."/>
            <person name="Lindquist E."/>
            <person name="Daum C."/>
            <person name="Ramamoorthy G.K."/>
            <person name="Gryganskyi A."/>
            <person name="Culley D."/>
            <person name="Magnuson J.K."/>
            <person name="James T.Y."/>
            <person name="O'Malley M.A."/>
            <person name="Stajich J.E."/>
            <person name="Spatafora J.W."/>
            <person name="Visel A."/>
            <person name="Grigoriev I.V."/>
        </authorList>
    </citation>
    <scope>NUCLEOTIDE SEQUENCE [LARGE SCALE GENOMIC DNA]</scope>
    <source>
        <strain evidence="6 7">CBS 931.73</strain>
    </source>
</reference>
<dbReference type="OrthoDB" id="5425539at2759"/>
<dbReference type="PANTHER" id="PTHR42104:SF1">
    <property type="entry name" value="EXTRACELLULAR GUANYL-SPECIFIC RIBONUCLEASE RNTA (AFU_ORTHOLOGUE AFUA_4G03230)"/>
    <property type="match status" value="1"/>
</dbReference>
<proteinExistence type="predicted"/>
<keyword evidence="7" id="KW-1185">Reference proteome</keyword>
<protein>
    <submittedName>
        <fullName evidence="6">Ribonuclease/ribotoxin</fullName>
    </submittedName>
</protein>
<dbReference type="GO" id="GO:0016829">
    <property type="term" value="F:lyase activity"/>
    <property type="evidence" value="ECO:0007669"/>
    <property type="project" value="UniProtKB-KW"/>
</dbReference>
<gene>
    <name evidence="6" type="ORF">K493DRAFT_355169</name>
</gene>
<accession>A0A1Y1Y259</accession>
<dbReference type="Proteomes" id="UP000193498">
    <property type="component" value="Unassembled WGS sequence"/>
</dbReference>
<keyword evidence="3" id="KW-0378">Hydrolase</keyword>
<evidence type="ECO:0000256" key="3">
    <source>
        <dbReference type="ARBA" id="ARBA00022801"/>
    </source>
</evidence>
<name>A0A1Y1Y259_9FUNG</name>
<comment type="caution">
    <text evidence="6">The sequence shown here is derived from an EMBL/GenBank/DDBJ whole genome shotgun (WGS) entry which is preliminary data.</text>
</comment>
<dbReference type="SUPFAM" id="SSF53933">
    <property type="entry name" value="Microbial ribonucleases"/>
    <property type="match status" value="1"/>
</dbReference>
<sequence>MILAARQPVYTVSGVSIKATCGGQQFERSAIRSAARAALRRHANNQPVSNYPHVFRNSERFSKIDRRCRKPYQEFPIMEDSKVYRGGSPGAYRVVIGSIQGRRAKFCGLIYHPSRTGKFDVCDEI</sequence>